<name>A0A4V2PC54_9NOCA</name>
<dbReference type="STRING" id="1210063.GCA_001612665_03408"/>
<dbReference type="AlphaFoldDB" id="A0A4V2PC54"/>
<dbReference type="EMBL" id="SMFR01000001">
    <property type="protein sequence ID" value="TCJ99925.1"/>
    <property type="molecule type" value="Genomic_DNA"/>
</dbReference>
<keyword evidence="1" id="KW-1133">Transmembrane helix</keyword>
<keyword evidence="1" id="KW-0812">Transmembrane</keyword>
<keyword evidence="3" id="KW-1185">Reference proteome</keyword>
<protein>
    <submittedName>
        <fullName evidence="2">Uncharacterized protein</fullName>
    </submittedName>
</protein>
<dbReference type="Proteomes" id="UP000294856">
    <property type="component" value="Unassembled WGS sequence"/>
</dbReference>
<gene>
    <name evidence="2" type="ORF">DFR71_0911</name>
</gene>
<feature type="transmembrane region" description="Helical" evidence="1">
    <location>
        <begin position="20"/>
        <end position="41"/>
    </location>
</feature>
<keyword evidence="1" id="KW-0472">Membrane</keyword>
<evidence type="ECO:0000313" key="3">
    <source>
        <dbReference type="Proteomes" id="UP000294856"/>
    </source>
</evidence>
<comment type="caution">
    <text evidence="2">The sequence shown here is derived from an EMBL/GenBank/DDBJ whole genome shotgun (WGS) entry which is preliminary data.</text>
</comment>
<organism evidence="2 3">
    <name type="scientific">Nocardia alba</name>
    <dbReference type="NCBI Taxonomy" id="225051"/>
    <lineage>
        <taxon>Bacteria</taxon>
        <taxon>Bacillati</taxon>
        <taxon>Actinomycetota</taxon>
        <taxon>Actinomycetes</taxon>
        <taxon>Mycobacteriales</taxon>
        <taxon>Nocardiaceae</taxon>
        <taxon>Nocardia</taxon>
    </lineage>
</organism>
<evidence type="ECO:0000313" key="2">
    <source>
        <dbReference type="EMBL" id="TCJ99925.1"/>
    </source>
</evidence>
<sequence length="86" mass="9390">MSLRPLASVGASPYPEWVTFKIVFTSVLLLAAVLWGVTWLFEHPEIVDSCDQIPCPPDVFTKPTTTTPPAPGEPYTITSDAYMCCA</sequence>
<accession>A0A4V2PC54</accession>
<evidence type="ECO:0000256" key="1">
    <source>
        <dbReference type="SAM" id="Phobius"/>
    </source>
</evidence>
<reference evidence="2 3" key="1">
    <citation type="submission" date="2019-03" db="EMBL/GenBank/DDBJ databases">
        <title>Genomic Encyclopedia of Type Strains, Phase IV (KMG-IV): sequencing the most valuable type-strain genomes for metagenomic binning, comparative biology and taxonomic classification.</title>
        <authorList>
            <person name="Goeker M."/>
        </authorList>
    </citation>
    <scope>NUCLEOTIDE SEQUENCE [LARGE SCALE GENOMIC DNA]</scope>
    <source>
        <strain evidence="2 3">DSM 44684</strain>
    </source>
</reference>
<proteinExistence type="predicted"/>